<feature type="compositionally biased region" description="Low complexity" evidence="3">
    <location>
        <begin position="1"/>
        <end position="16"/>
    </location>
</feature>
<feature type="repeat" description="NHL" evidence="2">
    <location>
        <begin position="437"/>
        <end position="479"/>
    </location>
</feature>
<dbReference type="EMBL" id="GG738914">
    <property type="protein sequence ID" value="EFC37845.1"/>
    <property type="molecule type" value="Genomic_DNA"/>
</dbReference>
<keyword evidence="5" id="KW-1185">Reference proteome</keyword>
<dbReference type="GO" id="GO:0043161">
    <property type="term" value="P:proteasome-mediated ubiquitin-dependent protein catabolic process"/>
    <property type="evidence" value="ECO:0007669"/>
    <property type="project" value="TreeGrafter"/>
</dbReference>
<evidence type="ECO:0000256" key="3">
    <source>
        <dbReference type="SAM" id="MobiDB-lite"/>
    </source>
</evidence>
<proteinExistence type="predicted"/>
<dbReference type="PROSITE" id="PS51125">
    <property type="entry name" value="NHL"/>
    <property type="match status" value="2"/>
</dbReference>
<name>D2VZG9_NAEGR</name>
<dbReference type="InterPro" id="IPR050952">
    <property type="entry name" value="TRIM-NHL_E3_ligases"/>
</dbReference>
<dbReference type="KEGG" id="ngr:NAEGRDRAFT_81824"/>
<dbReference type="OMA" id="CCNELEG"/>
<accession>D2VZG9</accession>
<dbReference type="CDD" id="cd05819">
    <property type="entry name" value="NHL"/>
    <property type="match status" value="1"/>
</dbReference>
<dbReference type="OrthoDB" id="654191at2759"/>
<dbReference type="Pfam" id="PF01436">
    <property type="entry name" value="NHL"/>
    <property type="match status" value="1"/>
</dbReference>
<dbReference type="AlphaFoldDB" id="D2VZG9"/>
<dbReference type="GO" id="GO:0000209">
    <property type="term" value="P:protein polyubiquitination"/>
    <property type="evidence" value="ECO:0007669"/>
    <property type="project" value="TreeGrafter"/>
</dbReference>
<dbReference type="VEuPathDB" id="AmoebaDB:NAEGRDRAFT_81824"/>
<dbReference type="GeneID" id="8857721"/>
<dbReference type="eggNOG" id="KOG2177">
    <property type="taxonomic scope" value="Eukaryota"/>
</dbReference>
<evidence type="ECO:0000256" key="2">
    <source>
        <dbReference type="PROSITE-ProRule" id="PRU00504"/>
    </source>
</evidence>
<dbReference type="GO" id="GO:0061630">
    <property type="term" value="F:ubiquitin protein ligase activity"/>
    <property type="evidence" value="ECO:0007669"/>
    <property type="project" value="TreeGrafter"/>
</dbReference>
<dbReference type="Gene3D" id="2.120.10.30">
    <property type="entry name" value="TolB, C-terminal domain"/>
    <property type="match status" value="3"/>
</dbReference>
<dbReference type="InterPro" id="IPR001258">
    <property type="entry name" value="NHL_repeat"/>
</dbReference>
<dbReference type="Proteomes" id="UP000006671">
    <property type="component" value="Unassembled WGS sequence"/>
</dbReference>
<evidence type="ECO:0000313" key="4">
    <source>
        <dbReference type="EMBL" id="EFC37845.1"/>
    </source>
</evidence>
<reference evidence="4 5" key="1">
    <citation type="journal article" date="2010" name="Cell">
        <title>The genome of Naegleria gruberi illuminates early eukaryotic versatility.</title>
        <authorList>
            <person name="Fritz-Laylin L.K."/>
            <person name="Prochnik S.E."/>
            <person name="Ginger M.L."/>
            <person name="Dacks J.B."/>
            <person name="Carpenter M.L."/>
            <person name="Field M.C."/>
            <person name="Kuo A."/>
            <person name="Paredez A."/>
            <person name="Chapman J."/>
            <person name="Pham J."/>
            <person name="Shu S."/>
            <person name="Neupane R."/>
            <person name="Cipriano M."/>
            <person name="Mancuso J."/>
            <person name="Tu H."/>
            <person name="Salamov A."/>
            <person name="Lindquist E."/>
            <person name="Shapiro H."/>
            <person name="Lucas S."/>
            <person name="Grigoriev I.V."/>
            <person name="Cande W.Z."/>
            <person name="Fulton C."/>
            <person name="Rokhsar D.S."/>
            <person name="Dawson S.C."/>
        </authorList>
    </citation>
    <scope>NUCLEOTIDE SEQUENCE [LARGE SCALE GENOMIC DNA]</scope>
    <source>
        <strain evidence="4 5">NEG-M</strain>
    </source>
</reference>
<dbReference type="InParanoid" id="D2VZG9"/>
<feature type="region of interest" description="Disordered" evidence="3">
    <location>
        <begin position="1"/>
        <end position="24"/>
    </location>
</feature>
<dbReference type="InterPro" id="IPR011042">
    <property type="entry name" value="6-blade_b-propeller_TolB-like"/>
</dbReference>
<sequence>MTSASTLTPSAASADEPPSPSSLTIIDSSIVVNGDDHERIGNKTNGNVQHCTSSTMDQKGHCSRCGASRKRSNTRPIMQNVTTVATRQSSRSAPPSYPISSRDFINYLRQNKEIAKNVTVRLVRPIEPVSIAEEEEAVTLTLDASIINPFYNALKEKMRGTVLKPFSLEFSIENSIGKTRASGKTNDMFYCPCDIAISYNSSTILVLDMGNNRIQVFTTGWRYRTTINLPAKHLCIEPNFDGKKNDALIISCNDHCIYKYDLEKLIACSKNGQKCDFIWRAGTPNSKGKSPNQFNLPSGMVCSNGNKENNFERILYVCDCNNNRVQILRTSNGNLLESIGETPEVDSIFFKGPWSIDLNARGEVIVCEVDGHRLQTLVKNDSGNWTSIQTFGIISGYSSSFNHPRSIVIDKVRNNIIVCDQDNNRIVSLNNTTGDVVQIFGSAGRRMDQFFKPFSLCLNEFSGELYVADFCNHRVQIFK</sequence>
<gene>
    <name evidence="4" type="ORF">NAEGRDRAFT_81824</name>
</gene>
<evidence type="ECO:0000313" key="5">
    <source>
        <dbReference type="Proteomes" id="UP000006671"/>
    </source>
</evidence>
<protein>
    <submittedName>
        <fullName evidence="4">Predicted protein</fullName>
    </submittedName>
</protein>
<dbReference type="RefSeq" id="XP_002670589.1">
    <property type="nucleotide sequence ID" value="XM_002670543.1"/>
</dbReference>
<dbReference type="PANTHER" id="PTHR24104">
    <property type="entry name" value="E3 UBIQUITIN-PROTEIN LIGASE NHLRC1-RELATED"/>
    <property type="match status" value="1"/>
</dbReference>
<dbReference type="PANTHER" id="PTHR24104:SF25">
    <property type="entry name" value="PROTEIN LIN-41"/>
    <property type="match status" value="1"/>
</dbReference>
<dbReference type="GO" id="GO:0008270">
    <property type="term" value="F:zinc ion binding"/>
    <property type="evidence" value="ECO:0007669"/>
    <property type="project" value="UniProtKB-KW"/>
</dbReference>
<feature type="repeat" description="NHL" evidence="2">
    <location>
        <begin position="176"/>
        <end position="220"/>
    </location>
</feature>
<evidence type="ECO:0000256" key="1">
    <source>
        <dbReference type="ARBA" id="ARBA00022737"/>
    </source>
</evidence>
<feature type="region of interest" description="Disordered" evidence="3">
    <location>
        <begin position="52"/>
        <end position="71"/>
    </location>
</feature>
<organism evidence="5">
    <name type="scientific">Naegleria gruberi</name>
    <name type="common">Amoeba</name>
    <dbReference type="NCBI Taxonomy" id="5762"/>
    <lineage>
        <taxon>Eukaryota</taxon>
        <taxon>Discoba</taxon>
        <taxon>Heterolobosea</taxon>
        <taxon>Tetramitia</taxon>
        <taxon>Eutetramitia</taxon>
        <taxon>Vahlkampfiidae</taxon>
        <taxon>Naegleria</taxon>
    </lineage>
</organism>
<keyword evidence="1" id="KW-0677">Repeat</keyword>
<dbReference type="SUPFAM" id="SSF75011">
    <property type="entry name" value="3-carboxy-cis,cis-mucoante lactonizing enzyme"/>
    <property type="match status" value="1"/>
</dbReference>